<evidence type="ECO:0000256" key="1">
    <source>
        <dbReference type="SAM" id="MobiDB-lite"/>
    </source>
</evidence>
<feature type="region of interest" description="Disordered" evidence="1">
    <location>
        <begin position="133"/>
        <end position="162"/>
    </location>
</feature>
<comment type="caution">
    <text evidence="2">The sequence shown here is derived from an EMBL/GenBank/DDBJ whole genome shotgun (WGS) entry which is preliminary data.</text>
</comment>
<feature type="compositionally biased region" description="Polar residues" evidence="1">
    <location>
        <begin position="136"/>
        <end position="153"/>
    </location>
</feature>
<evidence type="ECO:0000313" key="3">
    <source>
        <dbReference type="Proteomes" id="UP000708208"/>
    </source>
</evidence>
<dbReference type="Proteomes" id="UP000708208">
    <property type="component" value="Unassembled WGS sequence"/>
</dbReference>
<dbReference type="AlphaFoldDB" id="A0A8J2PNB6"/>
<reference evidence="2" key="1">
    <citation type="submission" date="2021-06" db="EMBL/GenBank/DDBJ databases">
        <authorList>
            <person name="Hodson N. C."/>
            <person name="Mongue J. A."/>
            <person name="Jaron S. K."/>
        </authorList>
    </citation>
    <scope>NUCLEOTIDE SEQUENCE</scope>
</reference>
<proteinExistence type="predicted"/>
<keyword evidence="3" id="KW-1185">Reference proteome</keyword>
<dbReference type="EMBL" id="CAJVCH010544003">
    <property type="protein sequence ID" value="CAG7827563.1"/>
    <property type="molecule type" value="Genomic_DNA"/>
</dbReference>
<protein>
    <submittedName>
        <fullName evidence="2">Uncharacterized protein</fullName>
    </submittedName>
</protein>
<accession>A0A8J2PNB6</accession>
<gene>
    <name evidence="2" type="ORF">AFUS01_LOCUS37544</name>
</gene>
<organism evidence="2 3">
    <name type="scientific">Allacma fusca</name>
    <dbReference type="NCBI Taxonomy" id="39272"/>
    <lineage>
        <taxon>Eukaryota</taxon>
        <taxon>Metazoa</taxon>
        <taxon>Ecdysozoa</taxon>
        <taxon>Arthropoda</taxon>
        <taxon>Hexapoda</taxon>
        <taxon>Collembola</taxon>
        <taxon>Symphypleona</taxon>
        <taxon>Sminthuridae</taxon>
        <taxon>Allacma</taxon>
    </lineage>
</organism>
<sequence>MDKRSNGNSYLNEIIFGPLGQAAFVLQDARKQLRYVHQDFQAWQAAVSVTVIRKCWDKYSNRQMSFHEIKRELEGMAMKIKQPSSSPSIDPSEMPKKQDCSRECITNTQFLHFSRGQSLQCPEIRRSVVPVRTESQRISAASETDSGLSASPPSQMSSWLESDLSSYTSSSEVPLAQFTENSMCNYRVPPRRMGSPISPVLLQAACTWVEDSSISENDTEDISEVFFNSVRINRNQPSWAAMVDETTNTLISNSSLVDEVGEIGFQDFPAVITGEGNPHFWQNILNLASITDRTD</sequence>
<name>A0A8J2PNB6_9HEXA</name>
<evidence type="ECO:0000313" key="2">
    <source>
        <dbReference type="EMBL" id="CAG7827563.1"/>
    </source>
</evidence>